<sequence>MSKKDYNENSYGAEGKDASSDDEEHKPRPILQHADQIPRPQYTDEELDRLVDYIQRMTTLFALDHRDWAEENLDIIRRWLMEVDQPLLTIFYDANKLSACLGFPVAPVSDLTYFYREPNFIFSVGNFHDEINIGTLHEDVDGCLLKVLQLVFAPILRNSDWNDNVKSRFCKAMDKFLGYLTSLNSKMAGMTVLYVPHVVKQIAKGNATQDREFLKNMEAVVVFWTNQIRTLLTDKTLVVQHDLVIPEEEYEFWLYRFEVLHGLNTQLDQDDVQDIITILRASQSVYIKQIDELISECRQEMEEAKSNIKYLYLLIEPCAQIDKAESPSSVPALLPRIINFIVYIWLKSPFYNRKDLITNLFRNLSNQIIRFCVKQTNVEKILEGNSRFGIKMCNMSIDCCLSYKAIYERMAKEHARKFEWDLDNAMIFNHVDAFAERLNDLIDICESMIVFARLDENEAIPVPRFGGTNGKEFEKIAESVEKQFMQTLESMRNDCKDLILDVHKNSWYEEVLKYRHTVRSLEETVQRLMSNAFQKVCNVEEAVEVLNVTLFYSYRATIRKSYLEMVSEMWMMFVSEINATVKAQMDRVKVHESWLSYYASRAINYRINLERLQWLRDRLKNSYWLPSVPEAKGALDRFESLKRDFEKEIQKAFDDWVRKCSSSTLMNRLDRTLLTRSKVKRGLLECNIDRSILTICQQAEQFEQLGFLIGGHLKRIYERYPTLKFVYNSVVTVCVDYNRILSVLSDDERKLFQALIHACDRKIAPGLFKLTWGGEMSDAYIADCAKHTRKLQDSLDIYKRANRHIARICEKICDTPLLKFGLSGPAELPSFDMNVAAFNRRATNQLVNLYNSVIALLFAVFKEFQPVIDEMATEWYNYVTQFDEMLAEALLICSRSSLSVVYNSLCSVGDIHPAPLIIMNVNIENRIISLQPSMDEIANVMLSMHARVAKSIGAMPRISTKLGLPKELQGEPFSQVMAMDPEIIELQDQINLEVDYNREEIDNFVLSWKPQSFIWERTEGEYIDKIEGTNQAAKVFDESIELMSTQAERISIRETVINVYFIMVNQSKLKQTLMDFIEQWQLLNIKLLTKRATSRLKKVYRYMRRNEQRICIMPRNLKEAKEASRLLNRLMEEVPIQQGEFPSILELFEVLDKYQVEVAHPARNLLNNLTPSWENYLKKLGDADEMLFSTKEEFKKNLQKQAEKFRNVMNHFYSDFMLKLPTSSQTNPKIAIKYLRVVNEKVEECFKFEESLINDLAIFSINLGENADLRKLLVELKIVRDIWELILEWQDNWNEWRTGNFWQINIDLMEDTALGLYKEFNTLFKKYYSRNWDMLIQTTKTLDSFRRTLPLITALKNPSMRKRHWDKVRQAVQVDFDENSKKFTLELIIELDFQYYSEEIQDISNAATMELLIENNIKNIASVWRKQSFEMVFYRDGIYRIKSVDECTQLLEEHMVQISAMKATRFVEPFITVVDNWEKTLSYISETLETALVVQRQWLYLENIFAGEDIRKQLPNEAKRFAAITDELRTIMAKMYAAKTAVRATHLRTPPFLLARFHKMDERLESIQRALEVYLERKRQLFPRFYFISNDDLLEILGNNKRPDLVQVHLKKLFDGLTKLELKNAGKTLNRWQASGMYAEDGEYVEFLNVLYVEGPSEKWLSIVEEYMFAVLRELLKLTRAALKKMAANREKWLSHVDECTQLLEEHMVQISAMKATRFVEPFITVVDSWEKTLSYIAETLENALTVQRQWLYLENIFSGEDIRKQLPNEAKRFAAITDELRAITAKMYAAKTAVRATHLRNPPFVLERFQKMDVRLESIQRALEIYLERKRQIFPRFYFISNDDLLEILGNNKRPDLVQVHLKKLFDGLTKIELKRIGKSLNRWQASGMYSEDGEYVEFLNVLYVEGVSEKWLSVVEEYMFAVLRELLKLTRAGLKKMAANREKWLSQWPGQLVNTTSLIQWTTECTRSLIHCKMVDQKKPLRKLKRKQSKILSKLSEMSRKDLSKIMRLKVNTLITVEIHGRDVIERMYKNNCKDVGHFEWFSQLRFYWHRETETCVVRQTNTEHWYGYEYLGNSGRLVITPLTDRCYITLTTALHLYRGGSPKGPAGTGKTETVKDLGKALGIWVIVTNCSEGLDYKSIGKNFSGLAQTGCWGCFDEFNRINIEVLSVVAQQILSIISALTAKLTQFNFEGQVIKLRHTIGLFITMNPGYAGRTELPDNLKSMFRPISMMVPDSAIIAENTLFSDGFVNTGSLARKVYTLYELAKQQLSKQFHYDFGLRSMVALLRYAGRKRRQLANATEEEVVYLAMRDMNVARLTANDLPLFNAIMADIFPAVSVPSIDYSDFKVAIEDEFKGNGLQPIPIAVKKVIELYETKNSRHSSMIIGDTNTAKSVTWKCLQGAFIRMNNNKKPGWPAVAVHPINPKALNLAELYGEYNLATGEWLDGVLSCIMRVICADEDPTQKWLLFDGPVDAVWIENMNSVMDDNKILTLVNSERITMPAQVSLLFEVGDLAVASPATVSRCGMVYNDYHDWGWRPYVESWLERQKPPEYVKYLRKFLDEFMDKVLAHKNQRCKEVVKTNQLNVVMSMCLLLEGFATKQNGIVVGDEELLETMTKLWFLFSLVWSVCGTVDEESRLRLDAFLREMDSSFPIKDTVYDYYVDPGQRCFMPWDSKLSDNWKYDENEPFYKIIVPTVDTVRYEYLVSKMLQDGYPVLLVGNVGTGKTSTAVSVMEACDNTKYTVLSINISAQTTAAGLQESIENRTEKRTKTHFVPIGGKLNSERITMPAQVSLLFEVADLAVASPATVSRCGMVYNDYRDWGWRPYVESWLERQKPPEYVKYVRAFFNEFVDKVLIYKHQKCKEVVKANELNVVMSMCLLLEGFATKQNGIVVGNEEQLETMTKLWFLFSLVWSVCGTVDEESRLRLDAFLREMDSSFPLKDTVYDYYVDPGQSCFMPWDSKLSDNWKYDENEPFYKIIVPTVDTVRYEYLVSKMLQDGYPVLLVGNVGTGKTSTAVSVMEACDNTKYTVLSINISAQTTAAGLQESIENRTEKRTKTHFVPIGGKRMICFMDDFNMPAKDTYGSQPPLELIRQWIDYKYWFNRRNQQKIYIINTLVMAAMGPPGGGRQEISSRTMSRFYLLNLTFPTETVIMRIFGSMLKQKLLTFSNEIREMWHGVTAATINIYNDVIVRMLPTPAKSHYLFNLRDISKVFQGLLRASSESQVKKPQFLRLWIHECFRVFSDRLIDDIDLGWFLNEMNDILGRYMEITFHSLCPNKVSPIFGDFMSMQGYYEDLDFAKLRVYINKQMVEYNNFPGMARMSLVFFKEAIEHVARILRVISQPRGHMLNIGIGGSGRQVIVKLAAFILEMGVFRIEVTKKYKTPDFKEDLKNLYKTTGVKQRPTIFIFSGEQVVESTFLEIINNMLSTGEINLFKSDEFEELKTELERPAKKAGVQLTTEALYNFFMKNVRDNMHLALCISPIGEEFRSYIRQYPALINNTTPNWFRMWPQEALLEVAATFLAEFKIDVPVPGKEIETTRETLIESKEDILQRDVAYIFSVIHSSVREMSNIMFLEVKRRNYVTSLNYLQLVSGFKELLENKRFEVSSAANKLRNGLSKIAETQEKVSEMSEELKISSEQVKVLATECEDFIAVIEIQKAEATEAKDKVDAEAVIIKREEVVCLDLAATARADLEVVLPMIDAAVKALDALNKKDVSEVKSYGRPPMKIEKVMEAVMILLGKEPTWENAKKVLGETTFLNDLKNFDRDHIPDKTLKRIAMYTKNPELEPDKVGIVSVACKSLMLWVMAIENYAKVYRIVAPKQERLDNAMRSLAEKQALLAAAKAKLDELNARLAELYKQLNEKTELLNELRLREEKLRKQLERAIILVESLSGERERWIDTVAALDARFLKLPGDCLLATAFMSYLGPFDTKYRELLLQEWINLIKDKAVPATDELKLTTFLSDAVTIREWNIQGLPADDFSTENGVIVMESSRWPLIIDPQMQANTWVKNNEEKNDLKIIDFTQPDYLRTLEGALMNGNPVLLQNVGEVIDQAINPILRKSYTLQGGQKLIKFNDKYLSFNENFRLYITTKMTNPHYPPEVSSKTTIVNFALKQDGLQAQLLGIIVRKEKPSLEEQKDELVLTIARNKRTLIDLDNEILRLLNESRGSLLEDDELFATLQKSRQTSILVKESLSNAEVTEVEIDMARQEYQPAAERASILFFVLMDMSKIDPMYVFSLAAYILLFTQSIERSPKHQIVAERIRNINDYHTYAMYKNTCRGLFEKHKLLFSIHMTAQILSNAGRLVEEEYNFILKGGIVVDKQGQPPNPSPGWINEQSWDNITELDKVPGFHGIIDSFESTAKAWHVWYATTTPETEDLVGEWNDKLTDFQKICVVRCLRADRVSFCLTQFIINALGPRYVEPPVLDLKVTFEESIAQTPLIFVLSPGVDPTQSLLTLAEQTKMSSRMFSLSLGQGQAPVATKMIMDGIRDGNWVFLANCHLSLSWMPTLDKIIATMQTMKLHKRFRLWLSFNDSDFEVSESLLLLYLNEYDETPWGALKYLIAGVNYGGHVTDDWDRRLLTTYINQFYCDDALKISKYRLSSLPNYFIPLEGDLQSYLDQIQQFPNFDKPEAFGQHPNADIASLIGETRLLFETLVSMQVQTATSAGESKESKVLKLANDIFLSTPDELNYEQTAKLIGLNRMPLEVVLLQEIERYNDLLRRMKRHLLDVQRGIKGLVVMSTELEDIYQSIFDGRVPLAWLKAYASEKPLAAWSRDLVFRIEHFAQWARTLRPPTLFWLAAYTFPTGFITAVLQTSARTTRTPIDELGWDFYVFVEEDAAAARIVREGGGVYVRSLYLEGAGWLRKGQCLCDPSPMELVTPMPVIHFRPVEQLKKRARGVYACPSYYYPQRAGSYVIAVDLKAGTEKADYWIKRGTALLLSLNL</sequence>
<dbReference type="EMBL" id="JXJN01023990">
    <property type="status" value="NOT_ANNOTATED_CDS"/>
    <property type="molecule type" value="Genomic_DNA"/>
</dbReference>
<dbReference type="Pfam" id="PF12775">
    <property type="entry name" value="AAA_7"/>
    <property type="match status" value="2"/>
</dbReference>
<dbReference type="Gene3D" id="1.10.8.710">
    <property type="match status" value="1"/>
</dbReference>
<evidence type="ECO:0000256" key="26">
    <source>
        <dbReference type="SAM" id="MobiDB-lite"/>
    </source>
</evidence>
<dbReference type="GO" id="GO:0008017">
    <property type="term" value="F:microtubule binding"/>
    <property type="evidence" value="ECO:0007669"/>
    <property type="project" value="UniProtKB-ARBA"/>
</dbReference>
<evidence type="ECO:0000256" key="13">
    <source>
        <dbReference type="ARBA" id="ARBA00023069"/>
    </source>
</evidence>
<evidence type="ECO:0000256" key="23">
    <source>
        <dbReference type="ARBA" id="ARBA00078558"/>
    </source>
</evidence>
<dbReference type="Gene3D" id="1.20.920.20">
    <property type="match status" value="1"/>
</dbReference>
<dbReference type="FunFam" id="1.10.287.2620:FF:000002">
    <property type="entry name" value="Dynein heavy chain 2, axonemal"/>
    <property type="match status" value="1"/>
</dbReference>
<dbReference type="Proteomes" id="UP000092460">
    <property type="component" value="Unassembled WGS sequence"/>
</dbReference>
<dbReference type="InterPro" id="IPR056759">
    <property type="entry name" value="DYH2-5-8_CC"/>
</dbReference>
<feature type="compositionally biased region" description="Basic and acidic residues" evidence="26">
    <location>
        <begin position="14"/>
        <end position="27"/>
    </location>
</feature>
<dbReference type="GO" id="GO:0051959">
    <property type="term" value="F:dynein light intermediate chain binding"/>
    <property type="evidence" value="ECO:0007669"/>
    <property type="project" value="InterPro"/>
</dbReference>
<protein>
    <recommendedName>
        <fullName evidence="21">Dynein axonemal heavy chain 2</fullName>
    </recommendedName>
    <alternativeName>
        <fullName evidence="24">Axonemal beta dynein heavy chain 2</fullName>
    </alternativeName>
    <alternativeName>
        <fullName evidence="23">Ciliary dynein heavy chain 2</fullName>
    </alternativeName>
    <alternativeName>
        <fullName evidence="22">Dynein-1, subspecies f</fullName>
    </alternativeName>
</protein>
<dbReference type="InterPro" id="IPR043157">
    <property type="entry name" value="Dynein_AAA1S"/>
</dbReference>
<dbReference type="InterPro" id="IPR035706">
    <property type="entry name" value="AAA_9"/>
</dbReference>
<feature type="domain" description="AAA+ ATPase" evidence="27">
    <location>
        <begin position="3000"/>
        <end position="3147"/>
    </location>
</feature>
<dbReference type="GO" id="GO:0005524">
    <property type="term" value="F:ATP binding"/>
    <property type="evidence" value="ECO:0007669"/>
    <property type="project" value="UniProtKB-KW"/>
</dbReference>
<dbReference type="Pfam" id="PF03028">
    <property type="entry name" value="Dynein_heavy"/>
    <property type="match status" value="1"/>
</dbReference>
<dbReference type="FunFam" id="3.40.50.300:FF:000049">
    <property type="entry name" value="Dynein, axonemal, heavy chain 5"/>
    <property type="match status" value="1"/>
</dbReference>
<dbReference type="FunFam" id="3.20.180.20:FF:000001">
    <property type="entry name" value="Dynein axonemal heavy chain 5"/>
    <property type="match status" value="2"/>
</dbReference>
<evidence type="ECO:0000256" key="22">
    <source>
        <dbReference type="ARBA" id="ARBA00077719"/>
    </source>
</evidence>
<dbReference type="GO" id="GO:0036156">
    <property type="term" value="C:inner dynein arm"/>
    <property type="evidence" value="ECO:0007669"/>
    <property type="project" value="UniProtKB-ARBA"/>
</dbReference>
<keyword evidence="14" id="KW-0505">Motor protein</keyword>
<evidence type="ECO:0000256" key="18">
    <source>
        <dbReference type="ARBA" id="ARBA00054075"/>
    </source>
</evidence>
<dbReference type="Pfam" id="PF22597">
    <property type="entry name" value="DYN_lid"/>
    <property type="match status" value="1"/>
</dbReference>
<accession>A0A1B0C1D8</accession>
<evidence type="ECO:0000256" key="12">
    <source>
        <dbReference type="ARBA" id="ARBA00023054"/>
    </source>
</evidence>
<comment type="subunit">
    <text evidence="20">Part of the axonemal inner dynein arm complex that consists of at least two heavy chains and a number of intermediate and light chains. Interacts with DNAI4.</text>
</comment>
<evidence type="ECO:0000256" key="20">
    <source>
        <dbReference type="ARBA" id="ARBA00064223"/>
    </source>
</evidence>
<keyword evidence="11" id="KW-0243">Dynein</keyword>
<dbReference type="FunFam" id="3.40.50.300:FF:000153">
    <property type="entry name" value="Dynein axonemal heavy chain 1"/>
    <property type="match status" value="1"/>
</dbReference>
<dbReference type="Gene3D" id="1.20.140.100">
    <property type="entry name" value="Dynein heavy chain, N-terminal domain 2"/>
    <property type="match status" value="2"/>
</dbReference>
<dbReference type="Pfam" id="PF25007">
    <property type="entry name" value="DYH2-5-8_CC"/>
    <property type="match status" value="1"/>
</dbReference>
<dbReference type="InterPro" id="IPR003593">
    <property type="entry name" value="AAA+_ATPase"/>
</dbReference>
<dbReference type="Gene3D" id="3.40.50.300">
    <property type="entry name" value="P-loop containing nucleotide triphosphate hydrolases"/>
    <property type="match status" value="7"/>
</dbReference>
<feature type="coiled-coil region" evidence="25">
    <location>
        <begin position="3615"/>
        <end position="3642"/>
    </location>
</feature>
<dbReference type="VEuPathDB" id="VectorBase:GPPI046533"/>
<keyword evidence="13" id="KW-0969">Cilium</keyword>
<evidence type="ECO:0000256" key="25">
    <source>
        <dbReference type="SAM" id="Coils"/>
    </source>
</evidence>
<dbReference type="PANTHER" id="PTHR45703:SF32">
    <property type="entry name" value="DYNEINS HEAVY CHAIN"/>
    <property type="match status" value="1"/>
</dbReference>
<dbReference type="SMART" id="SM00382">
    <property type="entry name" value="AAA"/>
    <property type="match status" value="2"/>
</dbReference>
<keyword evidence="15" id="KW-0206">Cytoskeleton</keyword>
<dbReference type="InterPro" id="IPR004273">
    <property type="entry name" value="Dynein_heavy_D6_P-loop"/>
</dbReference>
<name>A0A1B0C1D8_9MUSC</name>
<evidence type="ECO:0000256" key="5">
    <source>
        <dbReference type="ARBA" id="ARBA00022701"/>
    </source>
</evidence>
<dbReference type="STRING" id="67801.A0A1B0C1D8"/>
<dbReference type="GO" id="GO:0036159">
    <property type="term" value="P:inner dynein arm assembly"/>
    <property type="evidence" value="ECO:0007669"/>
    <property type="project" value="UniProtKB-ARBA"/>
</dbReference>
<dbReference type="InterPro" id="IPR027417">
    <property type="entry name" value="P-loop_NTPase"/>
</dbReference>
<dbReference type="GO" id="GO:0008569">
    <property type="term" value="F:minus-end-directed microtubule motor activity"/>
    <property type="evidence" value="ECO:0007669"/>
    <property type="project" value="InterPro"/>
</dbReference>
<dbReference type="Gene3D" id="1.20.58.1120">
    <property type="match status" value="1"/>
</dbReference>
<comment type="similarity">
    <text evidence="3">Belongs to the dynein heavy chain family.</text>
</comment>
<dbReference type="InterPro" id="IPR035699">
    <property type="entry name" value="AAA_6"/>
</dbReference>
<keyword evidence="6" id="KW-0677">Repeat</keyword>
<dbReference type="Gene3D" id="3.20.180.20">
    <property type="entry name" value="Dynein heavy chain, N-terminal domain 2"/>
    <property type="match status" value="2"/>
</dbReference>
<dbReference type="Gene3D" id="1.10.8.1220">
    <property type="match status" value="1"/>
</dbReference>
<evidence type="ECO:0000256" key="11">
    <source>
        <dbReference type="ARBA" id="ARBA00023017"/>
    </source>
</evidence>
<dbReference type="InterPro" id="IPR041466">
    <property type="entry name" value="Dynein_AAA5_ext"/>
</dbReference>
<evidence type="ECO:0000256" key="24">
    <source>
        <dbReference type="ARBA" id="ARBA00082099"/>
    </source>
</evidence>
<dbReference type="FunFam" id="3.10.490.20:FF:000008">
    <property type="entry name" value="dynein heavy chain 2, axonemal"/>
    <property type="match status" value="1"/>
</dbReference>
<dbReference type="Gene3D" id="1.10.287.2620">
    <property type="match status" value="1"/>
</dbReference>
<evidence type="ECO:0000256" key="16">
    <source>
        <dbReference type="ARBA" id="ARBA00023273"/>
    </source>
</evidence>
<reference evidence="28" key="2">
    <citation type="submission" date="2020-05" db="UniProtKB">
        <authorList>
            <consortium name="EnsemblMetazoa"/>
        </authorList>
    </citation>
    <scope>IDENTIFICATION</scope>
    <source>
        <strain evidence="28">IAEA</strain>
    </source>
</reference>
<dbReference type="GO" id="GO:0005874">
    <property type="term" value="C:microtubule"/>
    <property type="evidence" value="ECO:0007669"/>
    <property type="project" value="UniProtKB-KW"/>
</dbReference>
<evidence type="ECO:0000256" key="14">
    <source>
        <dbReference type="ARBA" id="ARBA00023175"/>
    </source>
</evidence>
<feature type="domain" description="AAA+ ATPase" evidence="27">
    <location>
        <begin position="2101"/>
        <end position="2237"/>
    </location>
</feature>
<dbReference type="InterPro" id="IPR041228">
    <property type="entry name" value="Dynein_C"/>
</dbReference>
<comment type="function">
    <text evidence="18">Force generating protein of eukaryotic cilia and flagella. Produces force towards the minus ends of microtubules. Dynein has ATPase activity; the force-producing power stroke is thought to occur on release of ADP. Required for assembly of the I1 inner arm complex and its targeting to the appropriate axoneme location. Also required for phototaxis.</text>
</comment>
<dbReference type="InterPro" id="IPR024317">
    <property type="entry name" value="Dynein_heavy_chain_D4_dom"/>
</dbReference>
<dbReference type="FunFam" id="1.20.58.1120:FF:000001">
    <property type="entry name" value="dynein heavy chain 2, axonemal"/>
    <property type="match status" value="1"/>
</dbReference>
<dbReference type="Pfam" id="PF17852">
    <property type="entry name" value="Dynein_AAA_lid"/>
    <property type="match status" value="2"/>
</dbReference>
<dbReference type="FunFam" id="1.10.8.710:FF:000001">
    <property type="entry name" value="Dynein axonemal heavy chain 2"/>
    <property type="match status" value="1"/>
</dbReference>
<comment type="subcellular location">
    <subcellularLocation>
        <location evidence="1">Cell projection</location>
        <location evidence="1">Cilium</location>
        <location evidence="1">Flagellum</location>
    </subcellularLocation>
    <subcellularLocation>
        <location evidence="2">Cytoplasm</location>
        <location evidence="2">Cytoskeleton</location>
        <location evidence="2">Cilium axoneme</location>
    </subcellularLocation>
</comment>
<dbReference type="InterPro" id="IPR024743">
    <property type="entry name" value="Dynein_HC_stalk"/>
</dbReference>
<comment type="subunit">
    <text evidence="19">The I1 inner arm complex (also known as the f dynein complex) is a two-headed isoform composed of two heavy chains (1-alpha and 1-beta), three intermediate chains and three light chains. I1 occupies a specific position proximal to the first radial spoke and repeats every 96 nm along the length of the axoneme.</text>
</comment>
<evidence type="ECO:0000256" key="8">
    <source>
        <dbReference type="ARBA" id="ARBA00022803"/>
    </source>
</evidence>
<dbReference type="EMBL" id="JXJN01023991">
    <property type="status" value="NOT_ANNOTATED_CDS"/>
    <property type="molecule type" value="Genomic_DNA"/>
</dbReference>
<evidence type="ECO:0000256" key="19">
    <source>
        <dbReference type="ARBA" id="ARBA00063032"/>
    </source>
</evidence>
<dbReference type="FunFam" id="1.10.472.130:FF:000003">
    <property type="entry name" value="Dynein, axonemal, heavy chain 2"/>
    <property type="match status" value="2"/>
</dbReference>
<dbReference type="InterPro" id="IPR013594">
    <property type="entry name" value="Dynein_heavy_tail"/>
</dbReference>
<keyword evidence="9" id="KW-0067">ATP-binding</keyword>
<dbReference type="FunFam" id="1.20.140.100:FF:000001">
    <property type="entry name" value="dynein heavy chain 17, axonemal"/>
    <property type="match status" value="2"/>
</dbReference>
<dbReference type="Gene3D" id="1.20.1270.280">
    <property type="match status" value="1"/>
</dbReference>
<dbReference type="InterPro" id="IPR043160">
    <property type="entry name" value="Dynein_C_barrel"/>
</dbReference>
<comment type="function">
    <text evidence="17">As part of the axonemal inner dynein arm complex plays a central role in ciliary beat. Expressed in sperm flagellum, it is required for sperm motility. Dyneins are microtubule-based molecular motors possessing ATPase activities that can convert the chemical energy of ATP into relative sliding between adjacent microtubule doublets to generate ciliary bending.</text>
</comment>
<proteinExistence type="inferred from homology"/>
<evidence type="ECO:0000256" key="4">
    <source>
        <dbReference type="ARBA" id="ARBA00022490"/>
    </source>
</evidence>
<evidence type="ECO:0000256" key="10">
    <source>
        <dbReference type="ARBA" id="ARBA00022846"/>
    </source>
</evidence>
<evidence type="ECO:0000259" key="27">
    <source>
        <dbReference type="SMART" id="SM00382"/>
    </source>
</evidence>
<dbReference type="FunFam" id="1.20.1270.280:FF:000007">
    <property type="entry name" value="dynein heavy chain 2, axonemal"/>
    <property type="match status" value="1"/>
</dbReference>
<dbReference type="Pfam" id="PF12781">
    <property type="entry name" value="AAA_9"/>
    <property type="match status" value="1"/>
</dbReference>
<dbReference type="Gene3D" id="1.10.472.130">
    <property type="match status" value="1"/>
</dbReference>
<evidence type="ECO:0000313" key="29">
    <source>
        <dbReference type="Proteomes" id="UP000092460"/>
    </source>
</evidence>
<evidence type="ECO:0000256" key="9">
    <source>
        <dbReference type="ARBA" id="ARBA00022840"/>
    </source>
</evidence>
<keyword evidence="29" id="KW-1185">Reference proteome</keyword>
<organism evidence="28 29">
    <name type="scientific">Glossina palpalis gambiensis</name>
    <dbReference type="NCBI Taxonomy" id="67801"/>
    <lineage>
        <taxon>Eukaryota</taxon>
        <taxon>Metazoa</taxon>
        <taxon>Ecdysozoa</taxon>
        <taxon>Arthropoda</taxon>
        <taxon>Hexapoda</taxon>
        <taxon>Insecta</taxon>
        <taxon>Pterygota</taxon>
        <taxon>Neoptera</taxon>
        <taxon>Endopterygota</taxon>
        <taxon>Diptera</taxon>
        <taxon>Brachycera</taxon>
        <taxon>Muscomorpha</taxon>
        <taxon>Hippoboscoidea</taxon>
        <taxon>Glossinidae</taxon>
        <taxon>Glossina</taxon>
    </lineage>
</organism>
<dbReference type="PANTHER" id="PTHR45703">
    <property type="entry name" value="DYNEIN HEAVY CHAIN"/>
    <property type="match status" value="1"/>
</dbReference>
<dbReference type="FunFam" id="3.40.50.300:FF:002141">
    <property type="entry name" value="Dynein heavy chain"/>
    <property type="match status" value="1"/>
</dbReference>
<evidence type="ECO:0000256" key="17">
    <source>
        <dbReference type="ARBA" id="ARBA00053635"/>
    </source>
</evidence>
<dbReference type="FunFam" id="1.20.920.30:FF:000005">
    <property type="entry name" value="Dynein, axonemal, heavy chain 2"/>
    <property type="match status" value="1"/>
</dbReference>
<dbReference type="InterPro" id="IPR042228">
    <property type="entry name" value="Dynein_linker_3"/>
</dbReference>
<dbReference type="Pfam" id="PF12777">
    <property type="entry name" value="MT"/>
    <property type="match status" value="1"/>
</dbReference>
<dbReference type="GO" id="GO:0060294">
    <property type="term" value="P:cilium movement involved in cell motility"/>
    <property type="evidence" value="ECO:0007669"/>
    <property type="project" value="UniProtKB-ARBA"/>
</dbReference>
<evidence type="ECO:0000256" key="21">
    <source>
        <dbReference type="ARBA" id="ARBA00071813"/>
    </source>
</evidence>
<evidence type="ECO:0000256" key="6">
    <source>
        <dbReference type="ARBA" id="ARBA00022737"/>
    </source>
</evidence>
<dbReference type="InterPro" id="IPR026983">
    <property type="entry name" value="DHC"/>
</dbReference>
<dbReference type="InterPro" id="IPR042222">
    <property type="entry name" value="Dynein_2_N"/>
</dbReference>
<dbReference type="InterPro" id="IPR054354">
    <property type="entry name" value="DYNC2H1-like_lid"/>
</dbReference>
<dbReference type="Pfam" id="PF12780">
    <property type="entry name" value="AAA_8"/>
    <property type="match status" value="1"/>
</dbReference>
<dbReference type="GO" id="GO:0045505">
    <property type="term" value="F:dynein intermediate chain binding"/>
    <property type="evidence" value="ECO:0007669"/>
    <property type="project" value="InterPro"/>
</dbReference>
<dbReference type="Gene3D" id="1.20.920.30">
    <property type="match status" value="1"/>
</dbReference>
<dbReference type="Pfam" id="PF18199">
    <property type="entry name" value="Dynein_C"/>
    <property type="match status" value="1"/>
</dbReference>
<evidence type="ECO:0000256" key="1">
    <source>
        <dbReference type="ARBA" id="ARBA00004230"/>
    </source>
</evidence>
<keyword evidence="10" id="KW-0282">Flagellum</keyword>
<evidence type="ECO:0000313" key="28">
    <source>
        <dbReference type="EnsemblMetazoa" id="GPPI046533-PA"/>
    </source>
</evidence>
<keyword evidence="5" id="KW-0493">Microtubule</keyword>
<feature type="region of interest" description="Disordered" evidence="26">
    <location>
        <begin position="1"/>
        <end position="38"/>
    </location>
</feature>
<keyword evidence="12 25" id="KW-0175">Coiled coil</keyword>
<dbReference type="SUPFAM" id="SSF52540">
    <property type="entry name" value="P-loop containing nucleoside triphosphate hydrolases"/>
    <property type="match status" value="5"/>
</dbReference>
<dbReference type="Gene3D" id="3.10.490.20">
    <property type="match status" value="1"/>
</dbReference>
<evidence type="ECO:0000256" key="15">
    <source>
        <dbReference type="ARBA" id="ARBA00023212"/>
    </source>
</evidence>
<reference evidence="29" key="1">
    <citation type="submission" date="2015-01" db="EMBL/GenBank/DDBJ databases">
        <authorList>
            <person name="Aksoy S."/>
            <person name="Warren W."/>
            <person name="Wilson R.K."/>
        </authorList>
    </citation>
    <scope>NUCLEOTIDE SEQUENCE [LARGE SCALE GENOMIC DNA]</scope>
    <source>
        <strain evidence="29">IAEA</strain>
    </source>
</reference>
<feature type="coiled-coil region" evidence="25">
    <location>
        <begin position="3828"/>
        <end position="3897"/>
    </location>
</feature>
<dbReference type="FunFam" id="1.20.920.20:FF:000001">
    <property type="entry name" value="dynein heavy chain 2, axonemal"/>
    <property type="match status" value="1"/>
</dbReference>
<keyword evidence="16" id="KW-0966">Cell projection</keyword>
<evidence type="ECO:0000256" key="2">
    <source>
        <dbReference type="ARBA" id="ARBA00004430"/>
    </source>
</evidence>
<evidence type="ECO:0000256" key="7">
    <source>
        <dbReference type="ARBA" id="ARBA00022741"/>
    </source>
</evidence>
<dbReference type="GO" id="GO:0097729">
    <property type="term" value="C:9+2 motile cilium"/>
    <property type="evidence" value="ECO:0007669"/>
    <property type="project" value="UniProtKB-ARBA"/>
</dbReference>
<dbReference type="FunFam" id="3.40.50.300:FF:000815">
    <property type="entry name" value="Dynein heavy chain 2, axonemal"/>
    <property type="match status" value="1"/>
</dbReference>
<dbReference type="Gene3D" id="6.10.140.1060">
    <property type="match status" value="1"/>
</dbReference>
<dbReference type="FunFam" id="3.40.50.300:FF:000044">
    <property type="entry name" value="Dynein heavy chain 5, axonemal"/>
    <property type="match status" value="1"/>
</dbReference>
<dbReference type="Pfam" id="PF12774">
    <property type="entry name" value="AAA_6"/>
    <property type="match status" value="1"/>
</dbReference>
<keyword evidence="8" id="KW-0802">TPR repeat</keyword>
<keyword evidence="7" id="KW-0547">Nucleotide-binding</keyword>
<keyword evidence="4" id="KW-0963">Cytoplasm</keyword>
<dbReference type="Pfam" id="PF08393">
    <property type="entry name" value="DHC_N2"/>
    <property type="match status" value="2"/>
</dbReference>
<dbReference type="Pfam" id="PF08385">
    <property type="entry name" value="DHC_N1"/>
    <property type="match status" value="1"/>
</dbReference>
<dbReference type="InterPro" id="IPR013602">
    <property type="entry name" value="Dynein_heavy_linker"/>
</dbReference>
<dbReference type="FunFam" id="1.10.8.1220:FF:000001">
    <property type="entry name" value="Dynein axonemal heavy chain 5"/>
    <property type="match status" value="1"/>
</dbReference>
<dbReference type="EnsemblMetazoa" id="GPPI046533-RA">
    <property type="protein sequence ID" value="GPPI046533-PA"/>
    <property type="gene ID" value="GPPI046533"/>
</dbReference>
<evidence type="ECO:0000256" key="3">
    <source>
        <dbReference type="ARBA" id="ARBA00008887"/>
    </source>
</evidence>